<gene>
    <name evidence="2" type="ORF">GCM10023217_14080</name>
</gene>
<feature type="domain" description="SnoaL-like" evidence="1">
    <location>
        <begin position="6"/>
        <end position="91"/>
    </location>
</feature>
<organism evidence="2 3">
    <name type="scientific">Gordonia alkaliphila</name>
    <dbReference type="NCBI Taxonomy" id="1053547"/>
    <lineage>
        <taxon>Bacteria</taxon>
        <taxon>Bacillati</taxon>
        <taxon>Actinomycetota</taxon>
        <taxon>Actinomycetes</taxon>
        <taxon>Mycobacteriales</taxon>
        <taxon>Gordoniaceae</taxon>
        <taxon>Gordonia</taxon>
    </lineage>
</organism>
<proteinExistence type="predicted"/>
<reference evidence="3" key="1">
    <citation type="journal article" date="2019" name="Int. J. Syst. Evol. Microbiol.">
        <title>The Global Catalogue of Microorganisms (GCM) 10K type strain sequencing project: providing services to taxonomists for standard genome sequencing and annotation.</title>
        <authorList>
            <consortium name="The Broad Institute Genomics Platform"/>
            <consortium name="The Broad Institute Genome Sequencing Center for Infectious Disease"/>
            <person name="Wu L."/>
            <person name="Ma J."/>
        </authorList>
    </citation>
    <scope>NUCLEOTIDE SEQUENCE [LARGE SCALE GENOMIC DNA]</scope>
    <source>
        <strain evidence="3">JCM 18077</strain>
    </source>
</reference>
<keyword evidence="3" id="KW-1185">Reference proteome</keyword>
<accession>A0ABP8Z3Y7</accession>
<evidence type="ECO:0000313" key="2">
    <source>
        <dbReference type="EMBL" id="GAA4745900.1"/>
    </source>
</evidence>
<dbReference type="InterPro" id="IPR037401">
    <property type="entry name" value="SnoaL-like"/>
</dbReference>
<dbReference type="InterPro" id="IPR032710">
    <property type="entry name" value="NTF2-like_dom_sf"/>
</dbReference>
<dbReference type="SUPFAM" id="SSF54427">
    <property type="entry name" value="NTF2-like"/>
    <property type="match status" value="1"/>
</dbReference>
<dbReference type="Proteomes" id="UP001500822">
    <property type="component" value="Unassembled WGS sequence"/>
</dbReference>
<dbReference type="Pfam" id="PF12680">
    <property type="entry name" value="SnoaL_2"/>
    <property type="match status" value="1"/>
</dbReference>
<dbReference type="RefSeq" id="WP_345312929.1">
    <property type="nucleotide sequence ID" value="NZ_BAABIE010000005.1"/>
</dbReference>
<comment type="caution">
    <text evidence="2">The sequence shown here is derived from an EMBL/GenBank/DDBJ whole genome shotgun (WGS) entry which is preliminary data.</text>
</comment>
<name>A0ABP8Z3Y7_9ACTN</name>
<protein>
    <submittedName>
        <fullName evidence="2">Nuclear transport factor 2 family protein</fullName>
    </submittedName>
</protein>
<evidence type="ECO:0000259" key="1">
    <source>
        <dbReference type="Pfam" id="PF12680"/>
    </source>
</evidence>
<evidence type="ECO:0000313" key="3">
    <source>
        <dbReference type="Proteomes" id="UP001500822"/>
    </source>
</evidence>
<dbReference type="Gene3D" id="3.10.450.50">
    <property type="match status" value="1"/>
</dbReference>
<dbReference type="EMBL" id="BAABIE010000005">
    <property type="protein sequence ID" value="GAA4745900.1"/>
    <property type="molecule type" value="Genomic_DNA"/>
</dbReference>
<sequence length="249" mass="25940">MLAGAAAVAAHDKQRWLSLFTPSAVVNDPVGSAPHRGSEQLARFYDTFIAPNRIRFEVAHDVVCGREVLRDVTIVIEMSDRVTLRVPAHLRYAMTDDAHIDALAAHWELGPMIGQLLGNGSAAAPVAGRLSAGLLRNQRLGGALGFARGFVGVGAPAKRQAIALLQALGAGDVRAAEQVCTAAPVLRFGGRPAASPADLGRLLAGWRVGKTLAAGRTVSVTLTDGEAHAVALVEFAGRSVSAVTVYVDA</sequence>